<organism evidence="2 3">
    <name type="scientific">Ridgeia piscesae</name>
    <name type="common">Tubeworm</name>
    <dbReference type="NCBI Taxonomy" id="27915"/>
    <lineage>
        <taxon>Eukaryota</taxon>
        <taxon>Metazoa</taxon>
        <taxon>Spiralia</taxon>
        <taxon>Lophotrochozoa</taxon>
        <taxon>Annelida</taxon>
        <taxon>Polychaeta</taxon>
        <taxon>Sedentaria</taxon>
        <taxon>Canalipalpata</taxon>
        <taxon>Sabellida</taxon>
        <taxon>Siboglinidae</taxon>
        <taxon>Ridgeia</taxon>
    </lineage>
</organism>
<proteinExistence type="predicted"/>
<evidence type="ECO:0008006" key="4">
    <source>
        <dbReference type="Google" id="ProtNLM"/>
    </source>
</evidence>
<reference evidence="2" key="1">
    <citation type="journal article" date="2023" name="Mol. Biol. Evol.">
        <title>Third-Generation Sequencing Reveals the Adaptive Role of the Epigenome in Three Deep-Sea Polychaetes.</title>
        <authorList>
            <person name="Perez M."/>
            <person name="Aroh O."/>
            <person name="Sun Y."/>
            <person name="Lan Y."/>
            <person name="Juniper S.K."/>
            <person name="Young C.R."/>
            <person name="Angers B."/>
            <person name="Qian P.Y."/>
        </authorList>
    </citation>
    <scope>NUCLEOTIDE SEQUENCE</scope>
    <source>
        <strain evidence="2">R07B-5</strain>
    </source>
</reference>
<evidence type="ECO:0000313" key="3">
    <source>
        <dbReference type="Proteomes" id="UP001209878"/>
    </source>
</evidence>
<accession>A0AAD9PE35</accession>
<dbReference type="Proteomes" id="UP001209878">
    <property type="component" value="Unassembled WGS sequence"/>
</dbReference>
<keyword evidence="3" id="KW-1185">Reference proteome</keyword>
<name>A0AAD9PE35_RIDPI</name>
<evidence type="ECO:0000256" key="1">
    <source>
        <dbReference type="SAM" id="MobiDB-lite"/>
    </source>
</evidence>
<evidence type="ECO:0000313" key="2">
    <source>
        <dbReference type="EMBL" id="KAK2192861.1"/>
    </source>
</evidence>
<feature type="region of interest" description="Disordered" evidence="1">
    <location>
        <begin position="1"/>
        <end position="71"/>
    </location>
</feature>
<dbReference type="AlphaFoldDB" id="A0AAD9PE35"/>
<protein>
    <recommendedName>
        <fullName evidence="4">Securin</fullName>
    </recommendedName>
</protein>
<feature type="non-terminal residue" evidence="2">
    <location>
        <position position="221"/>
    </location>
</feature>
<dbReference type="EMBL" id="JAODUO010000021">
    <property type="protein sequence ID" value="KAK2192861.1"/>
    <property type="molecule type" value="Genomic_DNA"/>
</dbReference>
<gene>
    <name evidence="2" type="ORF">NP493_21g05042</name>
</gene>
<sequence>GKLFHSSAAPTPRKALGNWNAISAPGPTPGKPGGLKQAKCPAPKPVLGGKILLKPPSPISRHTKTKQKDKQTLSFHSTPLICAQQKTKHPLKLQPPVVKPQKWTMLDEDKENMFPCNTVQDTFEDLWPAVERPSTYLQQLLDWRPSGLHPIFPTYTDAPDDPCCILSDDSDDDLDMLLRNDVVQLSSPVKPVCEVDMPSLDDILLQPAEDLFLYSPTLDHV</sequence>
<comment type="caution">
    <text evidence="2">The sequence shown here is derived from an EMBL/GenBank/DDBJ whole genome shotgun (WGS) entry which is preliminary data.</text>
</comment>